<name>A0AAD7HHN3_9AGAR</name>
<sequence length="184" mass="20130">MFDEAKTFESVTTQVAWCTPLAKLNALEAAVNTWLSTEQNQWFVSSTSITLQHIDFQRYLEFTVSGTTVRDRTRQDWGLRSARKTVFHAAVQHYCRELGIVRYVAAAHRLGRPEPRTAPYPPVTSPTSATPVSPDDLDADADAQGEVAPTAKLAPVLGFTPPRSIVYARGRKAALRAAGGGSDI</sequence>
<proteinExistence type="predicted"/>
<organism evidence="2 3">
    <name type="scientific">Mycena metata</name>
    <dbReference type="NCBI Taxonomy" id="1033252"/>
    <lineage>
        <taxon>Eukaryota</taxon>
        <taxon>Fungi</taxon>
        <taxon>Dikarya</taxon>
        <taxon>Basidiomycota</taxon>
        <taxon>Agaricomycotina</taxon>
        <taxon>Agaricomycetes</taxon>
        <taxon>Agaricomycetidae</taxon>
        <taxon>Agaricales</taxon>
        <taxon>Marasmiineae</taxon>
        <taxon>Mycenaceae</taxon>
        <taxon>Mycena</taxon>
    </lineage>
</organism>
<evidence type="ECO:0000256" key="1">
    <source>
        <dbReference type="SAM" id="MobiDB-lite"/>
    </source>
</evidence>
<dbReference type="EMBL" id="JARKIB010000234">
    <property type="protein sequence ID" value="KAJ7720995.1"/>
    <property type="molecule type" value="Genomic_DNA"/>
</dbReference>
<accession>A0AAD7HHN3</accession>
<gene>
    <name evidence="2" type="ORF">B0H16DRAFT_1791989</name>
</gene>
<protein>
    <submittedName>
        <fullName evidence="2">Uncharacterized protein</fullName>
    </submittedName>
</protein>
<reference evidence="2" key="1">
    <citation type="submission" date="2023-03" db="EMBL/GenBank/DDBJ databases">
        <title>Massive genome expansion in bonnet fungi (Mycena s.s.) driven by repeated elements and novel gene families across ecological guilds.</title>
        <authorList>
            <consortium name="Lawrence Berkeley National Laboratory"/>
            <person name="Harder C.B."/>
            <person name="Miyauchi S."/>
            <person name="Viragh M."/>
            <person name="Kuo A."/>
            <person name="Thoen E."/>
            <person name="Andreopoulos B."/>
            <person name="Lu D."/>
            <person name="Skrede I."/>
            <person name="Drula E."/>
            <person name="Henrissat B."/>
            <person name="Morin E."/>
            <person name="Kohler A."/>
            <person name="Barry K."/>
            <person name="LaButti K."/>
            <person name="Morin E."/>
            <person name="Salamov A."/>
            <person name="Lipzen A."/>
            <person name="Mereny Z."/>
            <person name="Hegedus B."/>
            <person name="Baldrian P."/>
            <person name="Stursova M."/>
            <person name="Weitz H."/>
            <person name="Taylor A."/>
            <person name="Grigoriev I.V."/>
            <person name="Nagy L.G."/>
            <person name="Martin F."/>
            <person name="Kauserud H."/>
        </authorList>
    </citation>
    <scope>NUCLEOTIDE SEQUENCE</scope>
    <source>
        <strain evidence="2">CBHHK182m</strain>
    </source>
</reference>
<feature type="compositionally biased region" description="Low complexity" evidence="1">
    <location>
        <begin position="125"/>
        <end position="134"/>
    </location>
</feature>
<evidence type="ECO:0000313" key="2">
    <source>
        <dbReference type="EMBL" id="KAJ7720995.1"/>
    </source>
</evidence>
<dbReference type="AlphaFoldDB" id="A0AAD7HHN3"/>
<evidence type="ECO:0000313" key="3">
    <source>
        <dbReference type="Proteomes" id="UP001215598"/>
    </source>
</evidence>
<comment type="caution">
    <text evidence="2">The sequence shown here is derived from an EMBL/GenBank/DDBJ whole genome shotgun (WGS) entry which is preliminary data.</text>
</comment>
<feature type="region of interest" description="Disordered" evidence="1">
    <location>
        <begin position="112"/>
        <end position="145"/>
    </location>
</feature>
<keyword evidence="3" id="KW-1185">Reference proteome</keyword>
<dbReference type="Proteomes" id="UP001215598">
    <property type="component" value="Unassembled WGS sequence"/>
</dbReference>